<gene>
    <name evidence="3" type="ORF">M0811_08608</name>
</gene>
<dbReference type="GO" id="GO:0007165">
    <property type="term" value="P:signal transduction"/>
    <property type="evidence" value="ECO:0007669"/>
    <property type="project" value="InterPro"/>
</dbReference>
<accession>A0A9Q0LHK3</accession>
<dbReference type="InterPro" id="IPR051025">
    <property type="entry name" value="RhoGAP"/>
</dbReference>
<dbReference type="SUPFAM" id="SSF48350">
    <property type="entry name" value="GTPase activation domain, GAP"/>
    <property type="match status" value="1"/>
</dbReference>
<dbReference type="Proteomes" id="UP001149090">
    <property type="component" value="Unassembled WGS sequence"/>
</dbReference>
<dbReference type="InterPro" id="IPR008936">
    <property type="entry name" value="Rho_GTPase_activation_prot"/>
</dbReference>
<proteinExistence type="predicted"/>
<name>A0A9Q0LHK3_ANAIG</name>
<dbReference type="OMA" id="MDPHSHL"/>
<dbReference type="EMBL" id="JAPDFW010000074">
    <property type="protein sequence ID" value="KAJ5073491.1"/>
    <property type="molecule type" value="Genomic_DNA"/>
</dbReference>
<dbReference type="AlphaFoldDB" id="A0A9Q0LHK3"/>
<keyword evidence="4" id="KW-1185">Reference proteome</keyword>
<evidence type="ECO:0000259" key="2">
    <source>
        <dbReference type="PROSITE" id="PS50238"/>
    </source>
</evidence>
<dbReference type="CDD" id="cd00159">
    <property type="entry name" value="RhoGAP"/>
    <property type="match status" value="1"/>
</dbReference>
<dbReference type="GO" id="GO:0005096">
    <property type="term" value="F:GTPase activator activity"/>
    <property type="evidence" value="ECO:0007669"/>
    <property type="project" value="UniProtKB-KW"/>
</dbReference>
<dbReference type="Gene3D" id="1.10.555.10">
    <property type="entry name" value="Rho GTPase activation protein"/>
    <property type="match status" value="1"/>
</dbReference>
<dbReference type="Pfam" id="PF00620">
    <property type="entry name" value="RhoGAP"/>
    <property type="match status" value="1"/>
</dbReference>
<reference evidence="3" key="1">
    <citation type="submission" date="2022-10" db="EMBL/GenBank/DDBJ databases">
        <title>Novel sulphate-reducing endosymbionts in the free-living metamonad Anaeramoeba.</title>
        <authorList>
            <person name="Jerlstrom-Hultqvist J."/>
            <person name="Cepicka I."/>
            <person name="Gallot-Lavallee L."/>
            <person name="Salas-Leiva D."/>
            <person name="Curtis B.A."/>
            <person name="Zahonova K."/>
            <person name="Pipaliya S."/>
            <person name="Dacks J."/>
            <person name="Roger A.J."/>
        </authorList>
    </citation>
    <scope>NUCLEOTIDE SEQUENCE</scope>
    <source>
        <strain evidence="3">BMAN</strain>
    </source>
</reference>
<dbReference type="PROSITE" id="PS50238">
    <property type="entry name" value="RHOGAP"/>
    <property type="match status" value="1"/>
</dbReference>
<dbReference type="SMART" id="SM00324">
    <property type="entry name" value="RhoGAP"/>
    <property type="match status" value="1"/>
</dbReference>
<feature type="domain" description="Rho-GAP" evidence="2">
    <location>
        <begin position="6"/>
        <end position="191"/>
    </location>
</feature>
<keyword evidence="1" id="KW-0343">GTPase activation</keyword>
<comment type="caution">
    <text evidence="3">The sequence shown here is derived from an EMBL/GenBank/DDBJ whole genome shotgun (WGS) entry which is preliminary data.</text>
</comment>
<dbReference type="OrthoDB" id="185175at2759"/>
<protein>
    <submittedName>
        <fullName evidence="3">Rho gtpase-activating protein 68f</fullName>
    </submittedName>
</protein>
<sequence>MAYFGKSLKELPQDEIPFVVKLIIEHISKTSLEIEGIFRIPGQQSVIKELKAELDNGKDIDFEKVEDKYAIASLLKLYLRELPEPLCGFEYYDMFLAAQAINVEITRNVMLRKVIDFLPPLNKILLKYLCKFLTEVEKNSAKNKMNAENLAVVFSPNLLRPREQSAKIFMEDAPVSKLLMKTFIQNFSYIFEDQEMIPPPDDKN</sequence>
<dbReference type="InterPro" id="IPR000198">
    <property type="entry name" value="RhoGAP_dom"/>
</dbReference>
<dbReference type="PANTHER" id="PTHR15228:SF24">
    <property type="entry name" value="RHO-GAP DOMAIN-CONTAINING PROTEIN"/>
    <property type="match status" value="1"/>
</dbReference>
<organism evidence="3 4">
    <name type="scientific">Anaeramoeba ignava</name>
    <name type="common">Anaerobic marine amoeba</name>
    <dbReference type="NCBI Taxonomy" id="1746090"/>
    <lineage>
        <taxon>Eukaryota</taxon>
        <taxon>Metamonada</taxon>
        <taxon>Anaeramoebidae</taxon>
        <taxon>Anaeramoeba</taxon>
    </lineage>
</organism>
<dbReference type="PANTHER" id="PTHR15228">
    <property type="entry name" value="SPERMATHECAL PHYSIOLOGY VARIANT"/>
    <property type="match status" value="1"/>
</dbReference>
<evidence type="ECO:0000256" key="1">
    <source>
        <dbReference type="ARBA" id="ARBA00022468"/>
    </source>
</evidence>
<evidence type="ECO:0000313" key="4">
    <source>
        <dbReference type="Proteomes" id="UP001149090"/>
    </source>
</evidence>
<evidence type="ECO:0000313" key="3">
    <source>
        <dbReference type="EMBL" id="KAJ5073491.1"/>
    </source>
</evidence>